<protein>
    <submittedName>
        <fullName evidence="1">Uncharacterized protein</fullName>
    </submittedName>
</protein>
<reference evidence="1 2" key="1">
    <citation type="journal article" date="2011" name="Stand. Genomic Sci.">
        <title>Complete genome sequence of Haliscomenobacter hydrossis type strain (O).</title>
        <authorList>
            <consortium name="US DOE Joint Genome Institute (JGI-PGF)"/>
            <person name="Daligault H."/>
            <person name="Lapidus A."/>
            <person name="Zeytun A."/>
            <person name="Nolan M."/>
            <person name="Lucas S."/>
            <person name="Del Rio T.G."/>
            <person name="Tice H."/>
            <person name="Cheng J.F."/>
            <person name="Tapia R."/>
            <person name="Han C."/>
            <person name="Goodwin L."/>
            <person name="Pitluck S."/>
            <person name="Liolios K."/>
            <person name="Pagani I."/>
            <person name="Ivanova N."/>
            <person name="Huntemann M."/>
            <person name="Mavromatis K."/>
            <person name="Mikhailova N."/>
            <person name="Pati A."/>
            <person name="Chen A."/>
            <person name="Palaniappan K."/>
            <person name="Land M."/>
            <person name="Hauser L."/>
            <person name="Brambilla E.M."/>
            <person name="Rohde M."/>
            <person name="Verbarg S."/>
            <person name="Goker M."/>
            <person name="Bristow J."/>
            <person name="Eisen J.A."/>
            <person name="Markowitz V."/>
            <person name="Hugenholtz P."/>
            <person name="Kyrpides N.C."/>
            <person name="Klenk H.P."/>
            <person name="Woyke T."/>
        </authorList>
    </citation>
    <scope>NUCLEOTIDE SEQUENCE [LARGE SCALE GENOMIC DNA]</scope>
    <source>
        <strain evidence="2">ATCC 27775 / DSM 1100 / LMG 10767 / O</strain>
    </source>
</reference>
<proteinExistence type="predicted"/>
<accession>F4KU40</accession>
<evidence type="ECO:0000313" key="2">
    <source>
        <dbReference type="Proteomes" id="UP000008461"/>
    </source>
</evidence>
<name>F4KU40_HALH1</name>
<dbReference type="KEGG" id="hhy:Halhy_2257"/>
<keyword evidence="2" id="KW-1185">Reference proteome</keyword>
<dbReference type="Proteomes" id="UP000008461">
    <property type="component" value="Chromosome"/>
</dbReference>
<dbReference type="AlphaFoldDB" id="F4KU40"/>
<organism evidence="1 2">
    <name type="scientific">Haliscomenobacter hydrossis (strain ATCC 27775 / DSM 1100 / LMG 10767 / O)</name>
    <dbReference type="NCBI Taxonomy" id="760192"/>
    <lineage>
        <taxon>Bacteria</taxon>
        <taxon>Pseudomonadati</taxon>
        <taxon>Bacteroidota</taxon>
        <taxon>Saprospiria</taxon>
        <taxon>Saprospirales</taxon>
        <taxon>Haliscomenobacteraceae</taxon>
        <taxon>Haliscomenobacter</taxon>
    </lineage>
</organism>
<gene>
    <name evidence="1" type="ordered locus">Halhy_2257</name>
</gene>
<dbReference type="HOGENOM" id="CLU_2342840_0_0_10"/>
<reference key="2">
    <citation type="submission" date="2011-04" db="EMBL/GenBank/DDBJ databases">
        <title>Complete sequence of chromosome of Haliscomenobacter hydrossis DSM 1100.</title>
        <authorList>
            <consortium name="US DOE Joint Genome Institute (JGI-PGF)"/>
            <person name="Lucas S."/>
            <person name="Han J."/>
            <person name="Lapidus A."/>
            <person name="Bruce D."/>
            <person name="Goodwin L."/>
            <person name="Pitluck S."/>
            <person name="Peters L."/>
            <person name="Kyrpides N."/>
            <person name="Mavromatis K."/>
            <person name="Ivanova N."/>
            <person name="Ovchinnikova G."/>
            <person name="Pagani I."/>
            <person name="Daligault H."/>
            <person name="Detter J.C."/>
            <person name="Han C."/>
            <person name="Land M."/>
            <person name="Hauser L."/>
            <person name="Markowitz V."/>
            <person name="Cheng J.-F."/>
            <person name="Hugenholtz P."/>
            <person name="Woyke T."/>
            <person name="Wu D."/>
            <person name="Verbarg S."/>
            <person name="Frueling A."/>
            <person name="Brambilla E."/>
            <person name="Klenk H.-P."/>
            <person name="Eisen J.A."/>
        </authorList>
    </citation>
    <scope>NUCLEOTIDE SEQUENCE</scope>
    <source>
        <strain>DSM 1100</strain>
    </source>
</reference>
<evidence type="ECO:0000313" key="1">
    <source>
        <dbReference type="EMBL" id="AEE50137.1"/>
    </source>
</evidence>
<dbReference type="EMBL" id="CP002691">
    <property type="protein sequence ID" value="AEE50137.1"/>
    <property type="molecule type" value="Genomic_DNA"/>
</dbReference>
<sequence>MGVQKLNKKLKHEWVILPGLALGVVLLSAYRRSLKPLGPILSRMRLRGQDQHGYGYFGASRSGGNRQHNVISHEKCTTNNHEKCTTASKLNRVIQMG</sequence>